<evidence type="ECO:0000313" key="23">
    <source>
        <dbReference type="EMBL" id="QIM09061.1"/>
    </source>
</evidence>
<evidence type="ECO:0000313" key="20">
    <source>
        <dbReference type="EMBL" id="QIM08362.1"/>
    </source>
</evidence>
<proteinExistence type="predicted"/>
<dbReference type="InterPro" id="IPR029063">
    <property type="entry name" value="SAM-dependent_MTases_sf"/>
</dbReference>
<dbReference type="Proteomes" id="UP000502933">
    <property type="component" value="Segment"/>
</dbReference>
<dbReference type="GO" id="GO:0032259">
    <property type="term" value="P:methylation"/>
    <property type="evidence" value="ECO:0007669"/>
    <property type="project" value="UniProtKB-KW"/>
</dbReference>
<accession>A0A0A1DYC3</accession>
<evidence type="ECO:0000313" key="30">
    <source>
        <dbReference type="Proteomes" id="UP000241813"/>
    </source>
</evidence>
<dbReference type="EMBL" id="MN270969">
    <property type="protein sequence ID" value="QIM06723.1"/>
    <property type="molecule type" value="Genomic_DNA"/>
</dbReference>
<feature type="active site" description="Proton acceptor" evidence="5">
    <location>
        <position position="269"/>
    </location>
</feature>
<evidence type="ECO:0000313" key="8">
    <source>
        <dbReference type="EMBL" id="AIY22405.1"/>
    </source>
</evidence>
<evidence type="ECO:0000313" key="26">
    <source>
        <dbReference type="EMBL" id="QPL11993.1"/>
    </source>
</evidence>
<reference evidence="27 29" key="2">
    <citation type="journal article" date="2015" name="J. Gen. Virol.">
        <title>Related strains of African swine fever virus with different virulence: genome comparison and analysis.</title>
        <authorList>
            <person name="Portugal R."/>
            <person name="Coelho J."/>
            <person name="Hoper D."/>
            <person name="Little N.S."/>
            <person name="Smithson C."/>
            <person name="Upton C."/>
            <person name="Martins C."/>
            <person name="Leitao A."/>
            <person name="Keil G.M."/>
        </authorList>
    </citation>
    <scope>NUCLEOTIDE SEQUENCE [LARGE SCALE GENOMIC DNA]</scope>
    <source>
        <strain evidence="7">L60</strain>
        <strain evidence="8">NHV</strain>
    </source>
</reference>
<dbReference type="GeneID" id="41902107"/>
<dbReference type="Proteomes" id="UP000117635">
    <property type="component" value="Segment"/>
</dbReference>
<evidence type="ECO:0000313" key="27">
    <source>
        <dbReference type="Proteomes" id="UP000110401"/>
    </source>
</evidence>
<dbReference type="RefSeq" id="YP_009702622.1">
    <property type="nucleotide sequence ID" value="NC_044943.1"/>
</dbReference>
<dbReference type="Proteomes" id="UP000501235">
    <property type="component" value="Segment"/>
</dbReference>
<feature type="domain" description="Adrift-type SAM-dependent 2'-O-MTase" evidence="6">
    <location>
        <begin position="104"/>
        <end position="316"/>
    </location>
</feature>
<dbReference type="EMBL" id="MN270979">
    <property type="protein sequence ID" value="QIM09061.1"/>
    <property type="molecule type" value="Genomic_DNA"/>
</dbReference>
<evidence type="ECO:0000313" key="16">
    <source>
        <dbReference type="EMBL" id="QIM07428.1"/>
    </source>
</evidence>
<dbReference type="Gene3D" id="3.40.50.12760">
    <property type="match status" value="1"/>
</dbReference>
<dbReference type="SUPFAM" id="SSF53335">
    <property type="entry name" value="S-adenosyl-L-methionine-dependent methyltransferases"/>
    <property type="match status" value="1"/>
</dbReference>
<dbReference type="Proteomes" id="UP000142390">
    <property type="component" value="Segment"/>
</dbReference>
<evidence type="ECO:0000313" key="29">
    <source>
        <dbReference type="Proteomes" id="UP000142390"/>
    </source>
</evidence>
<dbReference type="Proteomes" id="UP000110401">
    <property type="component" value="Segment"/>
</dbReference>
<evidence type="ECO:0000313" key="18">
    <source>
        <dbReference type="EMBL" id="QIM07894.1"/>
    </source>
</evidence>
<dbReference type="OrthoDB" id="19069at10239"/>
<evidence type="ECO:0000313" key="10">
    <source>
        <dbReference type="EMBL" id="AKO62737.1"/>
    </source>
</evidence>
<dbReference type="EMBL" id="MN270975">
    <property type="protein sequence ID" value="QIM08129.1"/>
    <property type="molecule type" value="Genomic_DNA"/>
</dbReference>
<dbReference type="GeneID" id="41901426"/>
<dbReference type="Proteomes" id="UP000266411">
    <property type="component" value="Segment"/>
</dbReference>
<name>A0A0A1DYC3_ASF</name>
<evidence type="ECO:0000313" key="13">
    <source>
        <dbReference type="EMBL" id="QIM06723.1"/>
    </source>
</evidence>
<dbReference type="SMR" id="A0A0A1DYC3"/>
<dbReference type="InterPro" id="IPR050851">
    <property type="entry name" value="mRNA_Cap_2O-Ribose_MeTrfase"/>
</dbReference>
<dbReference type="Proteomes" id="UP000500690">
    <property type="component" value="Segment"/>
</dbReference>
<dbReference type="GeneID" id="41901264"/>
<evidence type="ECO:0000313" key="11">
    <source>
        <dbReference type="EMBL" id="AOO54387.1"/>
    </source>
</evidence>
<dbReference type="EMBL" id="KM262845">
    <property type="protein sequence ID" value="AIY22405.1"/>
    <property type="molecule type" value="Genomic_DNA"/>
</dbReference>
<reference evidence="25" key="7">
    <citation type="journal article" date="2020" name="Vaccines (Basel)">
        <title>African Swine Fever Circulation among Free-Ranging Pigs in Sardinia: Data from the Eradication Program.</title>
        <authorList>
            <person name="Franzoni G."/>
            <person name="Dei Giudici S."/>
            <person name="Loi F."/>
            <person name="Sanna D."/>
            <person name="Floris M."/>
            <person name="Fiori M."/>
            <person name="Sanna M.L."/>
            <person name="Madrau P."/>
            <person name="Scarpa F."/>
            <person name="Zinellu S."/>
            <person name="Giammarioli M."/>
            <person name="Cappai S."/>
            <person name="De Mia G.M."/>
            <person name="Laddomada A."/>
            <person name="Rolesu S."/>
            <person name="Oggiano A."/>
        </authorList>
    </citation>
    <scope>NUCLEOTIDE SEQUENCE [LARGE SCALE GENOMIC DNA]</scope>
    <source>
        <strain evidence="25">103917/18</strain>
        <strain evidence="26">55234/18</strain>
    </source>
</reference>
<dbReference type="Pfam" id="PF01728">
    <property type="entry name" value="FtsJ"/>
    <property type="match status" value="1"/>
</dbReference>
<dbReference type="GO" id="GO:0004483">
    <property type="term" value="F:methyltransferase cap1 activity"/>
    <property type="evidence" value="ECO:0007669"/>
    <property type="project" value="TreeGrafter"/>
</dbReference>
<dbReference type="KEGG" id="vg:41901264"/>
<evidence type="ECO:0000313" key="19">
    <source>
        <dbReference type="EMBL" id="QIM08129.1"/>
    </source>
</evidence>
<dbReference type="EMBL" id="MN270971">
    <property type="protein sequence ID" value="QIM07193.1"/>
    <property type="molecule type" value="Genomic_DNA"/>
</dbReference>
<protein>
    <recommendedName>
        <fullName evidence="1">Probable methyltransferase EP424R</fullName>
    </recommendedName>
</protein>
<gene>
    <name evidence="8" type="primary">EP424R</name>
    <name evidence="11" type="ORF">AFSV47Ss_0082</name>
    <name evidence="12" type="ORF">ASFVARMWT4_00063</name>
</gene>
<reference evidence="12" key="8">
    <citation type="submission" date="2020-09" db="EMBL/GenBank/DDBJ databases">
        <authorList>
            <person name="Daniel Perez-Nunez"/>
            <person name="Eva Castillo-Rosa"/>
            <person name="Gonzalo Vigara-Astillero and Yolanda Revilla"/>
        </authorList>
    </citation>
    <scope>NUCLEOTIDE SEQUENCE</scope>
    <source>
        <strain evidence="12">Arm/07/CBM/c4</strain>
    </source>
</reference>
<reference evidence="28" key="1">
    <citation type="submission" date="2014-07" db="EMBL/GenBank/DDBJ databases">
        <title>Complete genome sequence of African Swine Fever Virus strain 26544/OG10 isolated in Sardinia.</title>
        <authorList>
            <person name="Dei Giudici S."/>
            <person name="Bacciu D."/>
            <person name="Sanna G."/>
            <person name="Deligios M."/>
            <person name="Oggiano A."/>
        </authorList>
    </citation>
    <scope>NUCLEOTIDE SEQUENCE [LARGE SCALE GENOMIC DNA]</scope>
</reference>
<dbReference type="InterPro" id="IPR002877">
    <property type="entry name" value="RNA_MeTrfase_FtsJ_dom"/>
</dbReference>
<evidence type="ECO:0000313" key="12">
    <source>
        <dbReference type="EMBL" id="CAD5338191.1"/>
    </source>
</evidence>
<dbReference type="PANTHER" id="PTHR16121">
    <property type="entry name" value="CAP-SPECIFIC MRNA (NUCLEOSIDE-2'-O-)-METHYLTRANSFERASE 1-RELATED"/>
    <property type="match status" value="1"/>
</dbReference>
<evidence type="ECO:0000313" key="31">
    <source>
        <dbReference type="Proteomes" id="UP000500690"/>
    </source>
</evidence>
<dbReference type="GeneID" id="22220437"/>
<evidence type="ECO:0000313" key="15">
    <source>
        <dbReference type="EMBL" id="QIM07193.1"/>
    </source>
</evidence>
<dbReference type="Proteomes" id="UP000501465">
    <property type="component" value="Segment"/>
</dbReference>
<dbReference type="KEGG" id="vg:22220437"/>
<organismHost>
    <name type="scientific">Ornithodoros</name>
    <name type="common">relapsing fever ticks</name>
    <dbReference type="NCBI Taxonomy" id="6937"/>
</organismHost>
<evidence type="ECO:0000313" key="32">
    <source>
        <dbReference type="Proteomes" id="UP000500898"/>
    </source>
</evidence>
<evidence type="ECO:0000313" key="9">
    <source>
        <dbReference type="EMBL" id="AJZ77071.1"/>
    </source>
</evidence>
<evidence type="ECO:0000256" key="4">
    <source>
        <dbReference type="ARBA" id="ARBA00022691"/>
    </source>
</evidence>
<organism evidence="8 27">
    <name type="scientific">African swine fever virus</name>
    <name type="common">ASFV</name>
    <dbReference type="NCBI Taxonomy" id="10497"/>
    <lineage>
        <taxon>Viruses</taxon>
        <taxon>Varidnaviria</taxon>
        <taxon>Bamfordvirae</taxon>
        <taxon>Nucleocytoviricota</taxon>
        <taxon>Pokkesviricetes</taxon>
        <taxon>Asfuvirales</taxon>
        <taxon>Asfarviridae</taxon>
        <taxon>Asfivirus</taxon>
        <taxon>Asfivirus haemorrhagiae</taxon>
    </lineage>
</organism>
<comment type="caution">
    <text evidence="5">Lacks conserved residue(s) required for the propagation of feature annotation.</text>
</comment>
<evidence type="ECO:0000313" key="24">
    <source>
        <dbReference type="EMBL" id="QIM09294.1"/>
    </source>
</evidence>
<dbReference type="InterPro" id="IPR025807">
    <property type="entry name" value="Adrift-typ_MeTrfase"/>
</dbReference>
<feature type="binding site" evidence="5">
    <location>
        <position position="229"/>
    </location>
    <ligand>
        <name>S-adenosyl-L-methionine</name>
        <dbReference type="ChEBI" id="CHEBI:59789"/>
    </ligand>
</feature>
<evidence type="ECO:0000256" key="1">
    <source>
        <dbReference type="ARBA" id="ARBA00018814"/>
    </source>
</evidence>
<dbReference type="EMBL" id="MN270972">
    <property type="protein sequence ID" value="QIM07428.1"/>
    <property type="molecule type" value="Genomic_DNA"/>
</dbReference>
<reference evidence="11" key="4">
    <citation type="journal article" date="2016" name="Genome Announc.">
        <title>Complete genome sequence of an African swine fever virus isolate from Sardinia, Italy.</title>
        <authorList>
            <person name="Granberg F."/>
            <person name="Torresi C."/>
            <person name="Oggiano A."/>
            <person name="Malmberg M."/>
            <person name="Iscaro C."/>
            <person name="De Mia G.M."/>
            <person name="Sandor B."/>
        </authorList>
    </citation>
    <scope>NUCLEOTIDE SEQUENCE [LARGE SCALE GENOMIC DNA]</scope>
    <source>
        <strain evidence="11">47/Ss/2008</strain>
    </source>
</reference>
<dbReference type="EMBL" id="MN270974">
    <property type="protein sequence ID" value="QIM07894.1"/>
    <property type="molecule type" value="Genomic_DNA"/>
</dbReference>
<dbReference type="Proteomes" id="UP001160000">
    <property type="component" value="Segment"/>
</dbReference>
<evidence type="ECO:0000256" key="5">
    <source>
        <dbReference type="PROSITE-ProRule" id="PRU00946"/>
    </source>
</evidence>
<dbReference type="GeneID" id="41901104"/>
<evidence type="ECO:0000313" key="25">
    <source>
        <dbReference type="EMBL" id="QPL11776.1"/>
    </source>
</evidence>
<dbReference type="Proteomes" id="UP000500898">
    <property type="component" value="Segment"/>
</dbReference>
<dbReference type="Proteomes" id="UP000503066">
    <property type="component" value="Genome"/>
</dbReference>
<evidence type="ECO:0000313" key="17">
    <source>
        <dbReference type="EMBL" id="QIM07661.1"/>
    </source>
</evidence>
<reference evidence="10 30" key="3">
    <citation type="journal article" date="2015" name="PLoS ONE">
        <title>Genome Sequence of African Swine Fever Virus BA71, the Virulent Parental Strain of the Nonpathogenic and Tissue-Culture Adapted BA71V.</title>
        <authorList>
            <person name="Rodriguez J.M."/>
            <person name="Moreno L.T."/>
            <person name="Alejo A."/>
            <person name="Lacasta A."/>
            <person name="Rodriguez F."/>
            <person name="Salas M.L."/>
        </authorList>
    </citation>
    <scope>NUCLEOTIDE SEQUENCE [LARGE SCALE GENOMIC DNA]</scope>
    <source>
        <strain evidence="10 30">BA71</strain>
    </source>
</reference>
<evidence type="ECO:0000313" key="21">
    <source>
        <dbReference type="EMBL" id="QIM08595.1"/>
    </source>
</evidence>
<dbReference type="EMBL" id="KX354450">
    <property type="protein sequence ID" value="AOO54387.1"/>
    <property type="molecule type" value="Genomic_DNA"/>
</dbReference>
<organismHost>
    <name type="scientific">Ornithodoros moubata</name>
    <name type="common">Soft tick</name>
    <name type="synonym">Argasid tick</name>
    <dbReference type="NCBI Taxonomy" id="6938"/>
</organismHost>
<dbReference type="KEGG" id="vg:41901104"/>
<dbReference type="RefSeq" id="YP_009702461.1">
    <property type="nucleotide sequence ID" value="NC_044942.1"/>
</dbReference>
<dbReference type="EMBL" id="MT932579">
    <property type="protein sequence ID" value="QPL11993.1"/>
    <property type="molecule type" value="Genomic_DNA"/>
</dbReference>
<dbReference type="Proteomes" id="UP000594565">
    <property type="component" value="Segment"/>
</dbReference>
<dbReference type="Proteomes" id="UP000501683">
    <property type="component" value="Segment"/>
</dbReference>
<evidence type="ECO:0000259" key="6">
    <source>
        <dbReference type="PROSITE" id="PS51614"/>
    </source>
</evidence>
<dbReference type="GO" id="GO:0006370">
    <property type="term" value="P:7-methylguanosine mRNA capping"/>
    <property type="evidence" value="ECO:0007669"/>
    <property type="project" value="UniProtKB-ARBA"/>
</dbReference>
<dbReference type="KEGG" id="vg:41902107"/>
<dbReference type="KEGG" id="vg:41901426"/>
<dbReference type="EMBL" id="MN270976">
    <property type="protein sequence ID" value="QIM08362.1"/>
    <property type="molecule type" value="Genomic_DNA"/>
</dbReference>
<organismHost>
    <name type="scientific">Phacochoerus africanus</name>
    <name type="common">Warthog</name>
    <dbReference type="NCBI Taxonomy" id="41426"/>
</organismHost>
<dbReference type="Proteomes" id="UP000502695">
    <property type="component" value="Segment"/>
</dbReference>
<keyword evidence="2 5" id="KW-0489">Methyltransferase</keyword>
<reference evidence="31 32" key="6">
    <citation type="journal article" date="2020" name="Transbound. Emerg. Dis.">
        <title>The evolution of African swine fever virus in Sardinia (1978 to 2014) as revealed by whole genome sequencing and comparative analysis.</title>
        <authorList>
            <person name="Torresi C."/>
            <person name="Fiori M."/>
            <person name="Bertolotti L."/>
            <person name="Floris M."/>
            <person name="Colitti B."/>
            <person name="Giammarioli M."/>
            <person name="Dei Giudici S."/>
            <person name="Oggiano A."/>
            <person name="Malmberg M."/>
            <person name="De Mia G.M."/>
            <person name="Belak S."/>
            <person name="Granberg F."/>
        </authorList>
    </citation>
    <scope>NUCLEOTIDE SEQUENCE [LARGE SCALE GENOMIC DNA]</scope>
    <source>
        <strain evidence="15">139/Nu/1981</strain>
        <strain evidence="16">140/Or/1985</strain>
        <strain evidence="18">141/Nu/1990</strain>
        <strain evidence="19">142/Nu/1995</strain>
        <strain evidence="24">22653/Ca/2014</strain>
        <strain evidence="21">26/Ss/2004</strain>
        <strain evidence="13">56/Ca/1978</strain>
        <strain evidence="14">57/Ca/1979</strain>
        <strain evidence="20">60/Nu/1997</strain>
        <strain evidence="22">72407/Ss/2005</strain>
        <strain evidence="17">85/Ca/1985</strain>
        <strain evidence="23">97/Ot/2012</strain>
    </source>
</reference>
<evidence type="ECO:0000256" key="2">
    <source>
        <dbReference type="ARBA" id="ARBA00022603"/>
    </source>
</evidence>
<dbReference type="EMBL" id="MT932578">
    <property type="protein sequence ID" value="QPL11776.1"/>
    <property type="molecule type" value="Genomic_DNA"/>
</dbReference>
<sequence>MSNYYYYYGGGRYDWLKTVEPTNFLKIGLPYQAHPLHLQHQATTTPPSILEKFKRADILLNEVKAEMDPLMLQPETEKKLYQILGSIDMFKGLRKKVEFTYNAQIVTNAWLKMYELLNTMNFNNTSQAFCNCELPGGFISAINHFNYTMMHYPTFNWVASSLYPSSETDALEDHYGLYQCNPDNWLMQSPLLKKNVDYNDGDVTIASNVKNLALRATQRLTPIHLYTADGGINVGHDYNKQEELNLKLHFGQALTGLLSLSKGGNMILKHYTLNHAFTLSLICVFSHFFEELYITKPTSSRPTNSETYIVGKNRLRLFTPKEEQILLKRLEFFNDTPLVDLSLYQNLLESIYFAVETIHLKQQIEFLNFGMKCYRHFYNKIKLLNEYLAPKKKIFQDRWRVLNKLYVLEKKHKLKLCAPQGSVA</sequence>
<dbReference type="Proteomes" id="UP000501487">
    <property type="component" value="Segment"/>
</dbReference>
<organismHost>
    <name type="scientific">Phacochoerus aethiopicus</name>
    <name type="common">Warthog</name>
    <dbReference type="NCBI Taxonomy" id="85517"/>
</organismHost>
<evidence type="ECO:0000313" key="22">
    <source>
        <dbReference type="EMBL" id="QIM08828.1"/>
    </source>
</evidence>
<organismHost>
    <name type="scientific">Sus scrofa</name>
    <name type="common">Pig</name>
    <dbReference type="NCBI Taxonomy" id="9823"/>
</organismHost>
<evidence type="ECO:0000313" key="28">
    <source>
        <dbReference type="Proteomes" id="UP000117635"/>
    </source>
</evidence>
<keyword evidence="3 5" id="KW-0808">Transferase</keyword>
<dbReference type="PROSITE" id="PS51614">
    <property type="entry name" value="SAM_MT_ADRIFT"/>
    <property type="match status" value="1"/>
</dbReference>
<dbReference type="EMBL" id="KP055815">
    <property type="protein sequence ID" value="AKO62737.1"/>
    <property type="molecule type" value="Genomic_DNA"/>
</dbReference>
<dbReference type="EMBL" id="MN270977">
    <property type="protein sequence ID" value="QIM08595.1"/>
    <property type="molecule type" value="Genomic_DNA"/>
</dbReference>
<dbReference type="RefSeq" id="YP_009702302.1">
    <property type="nucleotide sequence ID" value="NC_044941.1"/>
</dbReference>
<organismHost>
    <name type="scientific">Potamochoerus larvatus</name>
    <name type="common">Bushpig</name>
    <dbReference type="NCBI Taxonomy" id="273792"/>
</organismHost>
<dbReference type="Proteomes" id="UP000241813">
    <property type="component" value="Segment"/>
</dbReference>
<evidence type="ECO:0000256" key="3">
    <source>
        <dbReference type="ARBA" id="ARBA00022679"/>
    </source>
</evidence>
<dbReference type="EMBL" id="MN270970">
    <property type="protein sequence ID" value="QIM06958.1"/>
    <property type="molecule type" value="Genomic_DNA"/>
</dbReference>
<dbReference type="EMBL" id="MN270980">
    <property type="protein sequence ID" value="QIM09294.1"/>
    <property type="molecule type" value="Genomic_DNA"/>
</dbReference>
<dbReference type="Proteomes" id="UP000502885">
    <property type="component" value="Segment"/>
</dbReference>
<evidence type="ECO:0000313" key="7">
    <source>
        <dbReference type="EMBL" id="AIY22246.1"/>
    </source>
</evidence>
<dbReference type="Proteomes" id="UP000503294">
    <property type="component" value="Segment"/>
</dbReference>
<dbReference type="Proteomes" id="UP000501990">
    <property type="component" value="Segment"/>
</dbReference>
<dbReference type="EMBL" id="KM102979">
    <property type="protein sequence ID" value="AJZ77071.1"/>
    <property type="molecule type" value="Genomic_DNA"/>
</dbReference>
<feature type="binding site" evidence="5">
    <location>
        <position position="136"/>
    </location>
    <ligand>
        <name>S-adenosyl-L-methionine</name>
        <dbReference type="ChEBI" id="CHEBI:59789"/>
    </ligand>
</feature>
<dbReference type="RefSeq" id="YP_009703299.1">
    <property type="nucleotide sequence ID" value="NC_044955.1"/>
</dbReference>
<reference evidence="9" key="5">
    <citation type="journal article" date="2016" name="Virol Rep">
        <title>Genomic analysis of Sardinian 26544/OG10 isolate of African swine fever virus.</title>
        <authorList>
            <person name="Bacciu D."/>
            <person name="Deligios M."/>
            <person name="Sanna G."/>
            <person name="Paola Madrau M."/>
            <person name="Luisa Sanna M."/>
            <person name="Dei Giudici S."/>
            <person name="Oggiano A."/>
        </authorList>
    </citation>
    <scope>NUCLEOTIDE SEQUENCE</scope>
    <source>
        <strain evidence="9">26544/OG10</strain>
    </source>
</reference>
<dbReference type="EMBL" id="MN270973">
    <property type="protein sequence ID" value="QIM07661.1"/>
    <property type="molecule type" value="Genomic_DNA"/>
</dbReference>
<dbReference type="EMBL" id="LR881473">
    <property type="protein sequence ID" value="CAD5338191.1"/>
    <property type="molecule type" value="Genomic_DNA"/>
</dbReference>
<dbReference type="EMBL" id="KM262844">
    <property type="protein sequence ID" value="AIY22246.1"/>
    <property type="molecule type" value="Genomic_DNA"/>
</dbReference>
<dbReference type="Proteomes" id="UP000594644">
    <property type="component" value="Segment"/>
</dbReference>
<keyword evidence="4 5" id="KW-0949">S-adenosyl-L-methionine</keyword>
<dbReference type="EMBL" id="MN270978">
    <property type="protein sequence ID" value="QIM08828.1"/>
    <property type="molecule type" value="Genomic_DNA"/>
</dbReference>
<dbReference type="RefSeq" id="NP_042749.1">
    <property type="nucleotide sequence ID" value="NC_001659.2"/>
</dbReference>
<evidence type="ECO:0000313" key="14">
    <source>
        <dbReference type="EMBL" id="QIM06958.1"/>
    </source>
</evidence>